<dbReference type="Proteomes" id="UP000319859">
    <property type="component" value="Unassembled WGS sequence"/>
</dbReference>
<dbReference type="Pfam" id="PF00072">
    <property type="entry name" value="Response_reg"/>
    <property type="match status" value="1"/>
</dbReference>
<dbReference type="PANTHER" id="PTHR44591">
    <property type="entry name" value="STRESS RESPONSE REGULATOR PROTEIN 1"/>
    <property type="match status" value="1"/>
</dbReference>
<dbReference type="Gene3D" id="3.40.50.2300">
    <property type="match status" value="1"/>
</dbReference>
<dbReference type="InterPro" id="IPR001789">
    <property type="entry name" value="Sig_transdc_resp-reg_receiver"/>
</dbReference>
<dbReference type="GO" id="GO:0000160">
    <property type="term" value="P:phosphorelay signal transduction system"/>
    <property type="evidence" value="ECO:0007669"/>
    <property type="project" value="InterPro"/>
</dbReference>
<dbReference type="PROSITE" id="PS50110">
    <property type="entry name" value="RESPONSE_REGULATORY"/>
    <property type="match status" value="1"/>
</dbReference>
<keyword evidence="1 2" id="KW-0597">Phosphoprotein</keyword>
<feature type="domain" description="Response regulatory" evidence="3">
    <location>
        <begin position="5"/>
        <end position="121"/>
    </location>
</feature>
<dbReference type="AlphaFoldDB" id="A0A560F0V7"/>
<evidence type="ECO:0000313" key="4">
    <source>
        <dbReference type="EMBL" id="TWB15270.1"/>
    </source>
</evidence>
<dbReference type="InterPro" id="IPR011006">
    <property type="entry name" value="CheY-like_superfamily"/>
</dbReference>
<sequence>MMAKTVLSVDDSSSVRQMVKLTLSGAGYDVVQASDGAEGLAKAKDTVVDLVVTDLNMPVMNGLDLIRALRQLPAYRGVPILFLTTESDADMKQAAKAAGATGWITKPFQQEQLVAVVRKVLGA</sequence>
<dbReference type="InterPro" id="IPR050595">
    <property type="entry name" value="Bact_response_regulator"/>
</dbReference>
<comment type="caution">
    <text evidence="4">The sequence shown here is derived from an EMBL/GenBank/DDBJ whole genome shotgun (WGS) entry which is preliminary data.</text>
</comment>
<dbReference type="SMART" id="SM00448">
    <property type="entry name" value="REC"/>
    <property type="match status" value="1"/>
</dbReference>
<dbReference type="EMBL" id="VITN01000015">
    <property type="protein sequence ID" value="TWB15270.1"/>
    <property type="molecule type" value="Genomic_DNA"/>
</dbReference>
<evidence type="ECO:0000256" key="1">
    <source>
        <dbReference type="ARBA" id="ARBA00022553"/>
    </source>
</evidence>
<evidence type="ECO:0000256" key="2">
    <source>
        <dbReference type="PROSITE-ProRule" id="PRU00169"/>
    </source>
</evidence>
<dbReference type="SUPFAM" id="SSF52172">
    <property type="entry name" value="CheY-like"/>
    <property type="match status" value="1"/>
</dbReference>
<dbReference type="CDD" id="cd17562">
    <property type="entry name" value="REC_CheY4-like"/>
    <property type="match status" value="1"/>
</dbReference>
<feature type="modified residue" description="4-aspartylphosphate" evidence="2">
    <location>
        <position position="54"/>
    </location>
</feature>
<proteinExistence type="predicted"/>
<reference evidence="4 5" key="1">
    <citation type="submission" date="2019-06" db="EMBL/GenBank/DDBJ databases">
        <title>Genomic Encyclopedia of Type Strains, Phase IV (KMG-V): Genome sequencing to study the core and pangenomes of soil and plant-associated prokaryotes.</title>
        <authorList>
            <person name="Whitman W."/>
        </authorList>
    </citation>
    <scope>NUCLEOTIDE SEQUENCE [LARGE SCALE GENOMIC DNA]</scope>
    <source>
        <strain evidence="4 5">BR 11880</strain>
    </source>
</reference>
<evidence type="ECO:0000313" key="5">
    <source>
        <dbReference type="Proteomes" id="UP000319859"/>
    </source>
</evidence>
<name>A0A560F0V7_9PROT</name>
<protein>
    <submittedName>
        <fullName evidence="4">Two-component system chemotaxis response regulator CheY</fullName>
    </submittedName>
</protein>
<gene>
    <name evidence="4" type="ORF">FBZ89_11549</name>
</gene>
<dbReference type="OrthoDB" id="9800897at2"/>
<dbReference type="PANTHER" id="PTHR44591:SF25">
    <property type="entry name" value="CHEMOTAXIS TWO-COMPONENT RESPONSE REGULATOR"/>
    <property type="match status" value="1"/>
</dbReference>
<accession>A0A560F0V7</accession>
<organism evidence="4 5">
    <name type="scientific">Nitrospirillum amazonense</name>
    <dbReference type="NCBI Taxonomy" id="28077"/>
    <lineage>
        <taxon>Bacteria</taxon>
        <taxon>Pseudomonadati</taxon>
        <taxon>Pseudomonadota</taxon>
        <taxon>Alphaproteobacteria</taxon>
        <taxon>Rhodospirillales</taxon>
        <taxon>Azospirillaceae</taxon>
        <taxon>Nitrospirillum</taxon>
    </lineage>
</organism>
<evidence type="ECO:0000259" key="3">
    <source>
        <dbReference type="PROSITE" id="PS50110"/>
    </source>
</evidence>